<evidence type="ECO:0000313" key="1">
    <source>
        <dbReference type="EMBL" id="MCT2118014.1"/>
    </source>
</evidence>
<dbReference type="Proteomes" id="UP001206890">
    <property type="component" value="Unassembled WGS sequence"/>
</dbReference>
<accession>A0AAW5Q724</accession>
<proteinExistence type="predicted"/>
<name>A0AAW5Q724_9ACTN</name>
<sequence>MTVLRDLAIDVDKRHILVNFADLRSGLTKADAEATIGANLDLVLPRSKAVPVSINQGLPLLQSDTRDPMTKQLRRLVDRFTPAPMRPAPTAAPITVGGRHRLRRKRVKA</sequence>
<gene>
    <name evidence="1" type="ORF">M3D93_09665</name>
</gene>
<dbReference type="RefSeq" id="WP_141764018.1">
    <property type="nucleotide sequence ID" value="NZ_JAFFGT010000071.1"/>
</dbReference>
<reference evidence="1" key="1">
    <citation type="submission" date="2022-04" db="EMBL/GenBank/DDBJ databases">
        <title>Human microbiome associated bacterial genomes.</title>
        <authorList>
            <person name="Sandstrom S."/>
            <person name="Salamzade R."/>
            <person name="Kalan L.R."/>
        </authorList>
    </citation>
    <scope>NUCLEOTIDE SEQUENCE</scope>
    <source>
        <strain evidence="1">P3-SID1762</strain>
    </source>
</reference>
<dbReference type="EMBL" id="JALXTC010000040">
    <property type="protein sequence ID" value="MCT2118014.1"/>
    <property type="molecule type" value="Genomic_DNA"/>
</dbReference>
<dbReference type="Gene3D" id="3.40.50.300">
    <property type="entry name" value="P-loop containing nucleotide triphosphate hydrolases"/>
    <property type="match status" value="1"/>
</dbReference>
<dbReference type="AlphaFoldDB" id="A0AAW5Q724"/>
<organism evidence="1 2">
    <name type="scientific">Dietzia cinnamea</name>
    <dbReference type="NCBI Taxonomy" id="321318"/>
    <lineage>
        <taxon>Bacteria</taxon>
        <taxon>Bacillati</taxon>
        <taxon>Actinomycetota</taxon>
        <taxon>Actinomycetes</taxon>
        <taxon>Mycobacteriales</taxon>
        <taxon>Dietziaceae</taxon>
        <taxon>Dietzia</taxon>
    </lineage>
</organism>
<evidence type="ECO:0000313" key="2">
    <source>
        <dbReference type="Proteomes" id="UP001206890"/>
    </source>
</evidence>
<protein>
    <submittedName>
        <fullName evidence="1">Uncharacterized protein</fullName>
    </submittedName>
</protein>
<dbReference type="InterPro" id="IPR027417">
    <property type="entry name" value="P-loop_NTPase"/>
</dbReference>
<comment type="caution">
    <text evidence="1">The sequence shown here is derived from an EMBL/GenBank/DDBJ whole genome shotgun (WGS) entry which is preliminary data.</text>
</comment>